<reference evidence="1 2" key="1">
    <citation type="journal article" date="2019" name="Sci. Rep.">
        <title>Orb-weaving spider Araneus ventricosus genome elucidates the spidroin gene catalogue.</title>
        <authorList>
            <person name="Kono N."/>
            <person name="Nakamura H."/>
            <person name="Ohtoshi R."/>
            <person name="Moran D.A.P."/>
            <person name="Shinohara A."/>
            <person name="Yoshida Y."/>
            <person name="Fujiwara M."/>
            <person name="Mori M."/>
            <person name="Tomita M."/>
            <person name="Arakawa K."/>
        </authorList>
    </citation>
    <scope>NUCLEOTIDE SEQUENCE [LARGE SCALE GENOMIC DNA]</scope>
</reference>
<accession>A0A4Y2HR13</accession>
<proteinExistence type="predicted"/>
<dbReference type="Proteomes" id="UP000499080">
    <property type="component" value="Unassembled WGS sequence"/>
</dbReference>
<evidence type="ECO:0000313" key="1">
    <source>
        <dbReference type="EMBL" id="GBM67821.1"/>
    </source>
</evidence>
<dbReference type="EMBL" id="BGPR01002105">
    <property type="protein sequence ID" value="GBM67821.1"/>
    <property type="molecule type" value="Genomic_DNA"/>
</dbReference>
<evidence type="ECO:0000313" key="2">
    <source>
        <dbReference type="Proteomes" id="UP000499080"/>
    </source>
</evidence>
<name>A0A4Y2HR13_ARAVE</name>
<gene>
    <name evidence="1" type="ORF">AVEN_158124_1</name>
</gene>
<protein>
    <submittedName>
        <fullName evidence="1">Uncharacterized protein</fullName>
    </submittedName>
</protein>
<comment type="caution">
    <text evidence="1">The sequence shown here is derived from an EMBL/GenBank/DDBJ whole genome shotgun (WGS) entry which is preliminary data.</text>
</comment>
<dbReference type="AlphaFoldDB" id="A0A4Y2HR13"/>
<sequence>MHHLTPVSLTSRRIYLIPIMLKSIPDEDTRMFDPFPSTKTSDPKSIRRTALLHLPYHTHAVERSVTTVIKISASFCKRSEREGFVKKQIESWKAMPEFDSKKNIRAV</sequence>
<organism evidence="1 2">
    <name type="scientific">Araneus ventricosus</name>
    <name type="common">Orbweaver spider</name>
    <name type="synonym">Epeira ventricosa</name>
    <dbReference type="NCBI Taxonomy" id="182803"/>
    <lineage>
        <taxon>Eukaryota</taxon>
        <taxon>Metazoa</taxon>
        <taxon>Ecdysozoa</taxon>
        <taxon>Arthropoda</taxon>
        <taxon>Chelicerata</taxon>
        <taxon>Arachnida</taxon>
        <taxon>Araneae</taxon>
        <taxon>Araneomorphae</taxon>
        <taxon>Entelegynae</taxon>
        <taxon>Araneoidea</taxon>
        <taxon>Araneidae</taxon>
        <taxon>Araneus</taxon>
    </lineage>
</organism>
<dbReference type="OrthoDB" id="6617942at2759"/>
<keyword evidence="2" id="KW-1185">Reference proteome</keyword>